<name>A0A2S2NSS1_SCHGA</name>
<organism evidence="1">
    <name type="scientific">Schizaphis graminum</name>
    <name type="common">Green bug aphid</name>
    <dbReference type="NCBI Taxonomy" id="13262"/>
    <lineage>
        <taxon>Eukaryota</taxon>
        <taxon>Metazoa</taxon>
        <taxon>Ecdysozoa</taxon>
        <taxon>Arthropoda</taxon>
        <taxon>Hexapoda</taxon>
        <taxon>Insecta</taxon>
        <taxon>Pterygota</taxon>
        <taxon>Neoptera</taxon>
        <taxon>Paraneoptera</taxon>
        <taxon>Hemiptera</taxon>
        <taxon>Sternorrhyncha</taxon>
        <taxon>Aphidomorpha</taxon>
        <taxon>Aphidoidea</taxon>
        <taxon>Aphididae</taxon>
        <taxon>Aphidini</taxon>
        <taxon>Schizaphis</taxon>
    </lineage>
</organism>
<sequence length="146" mass="16651">MCFVTREPVNILTSRSTDGDGGSSEIRRFKNIFFFFERKKKYKLLGFRADDDGETAAAARRSLTILNLKFGRLDNGRARARLCRSFPGAVRRGGRPVHSVAPTGFAREIDNRRALCRPSYAAAAAPLPLRSPRYCITIILRYYYYY</sequence>
<dbReference type="AlphaFoldDB" id="A0A2S2NSS1"/>
<protein>
    <submittedName>
        <fullName evidence="1">Uncharacterized protein</fullName>
    </submittedName>
</protein>
<dbReference type="EMBL" id="GGMR01007644">
    <property type="protein sequence ID" value="MBY20263.1"/>
    <property type="molecule type" value="Transcribed_RNA"/>
</dbReference>
<reference evidence="1" key="1">
    <citation type="submission" date="2018-04" db="EMBL/GenBank/DDBJ databases">
        <title>Transcriptome of Schizaphis graminum biotype I.</title>
        <authorList>
            <person name="Scully E.D."/>
            <person name="Geib S.M."/>
            <person name="Palmer N.A."/>
            <person name="Koch K."/>
            <person name="Bradshaw J."/>
            <person name="Heng-Moss T."/>
            <person name="Sarath G."/>
        </authorList>
    </citation>
    <scope>NUCLEOTIDE SEQUENCE</scope>
</reference>
<proteinExistence type="predicted"/>
<evidence type="ECO:0000313" key="1">
    <source>
        <dbReference type="EMBL" id="MBY20263.1"/>
    </source>
</evidence>
<gene>
    <name evidence="1" type="ORF">g.144489</name>
</gene>
<accession>A0A2S2NSS1</accession>